<dbReference type="Gene3D" id="1.10.150.130">
    <property type="match status" value="1"/>
</dbReference>
<dbReference type="GO" id="GO:0015074">
    <property type="term" value="P:DNA integration"/>
    <property type="evidence" value="ECO:0007669"/>
    <property type="project" value="UniProtKB-KW"/>
</dbReference>
<dbReference type="InterPro" id="IPR002104">
    <property type="entry name" value="Integrase_catalytic"/>
</dbReference>
<dbReference type="EMBL" id="JACHXU010000001">
    <property type="protein sequence ID" value="MBB3204246.1"/>
    <property type="molecule type" value="Genomic_DNA"/>
</dbReference>
<evidence type="ECO:0000259" key="6">
    <source>
        <dbReference type="PROSITE" id="PS51898"/>
    </source>
</evidence>
<keyword evidence="3 5" id="KW-0238">DNA-binding</keyword>
<comment type="caution">
    <text evidence="8">The sequence shown here is derived from an EMBL/GenBank/DDBJ whole genome shotgun (WGS) entry which is preliminary data.</text>
</comment>
<dbReference type="GO" id="GO:0006310">
    <property type="term" value="P:DNA recombination"/>
    <property type="evidence" value="ECO:0007669"/>
    <property type="project" value="UniProtKB-KW"/>
</dbReference>
<dbReference type="GO" id="GO:0003677">
    <property type="term" value="F:DNA binding"/>
    <property type="evidence" value="ECO:0007669"/>
    <property type="project" value="UniProtKB-UniRule"/>
</dbReference>
<name>A0A7W5H3X2_9BACT</name>
<organism evidence="8 9">
    <name type="scientific">Aporhodopirellula rubra</name>
    <dbReference type="NCBI Taxonomy" id="980271"/>
    <lineage>
        <taxon>Bacteria</taxon>
        <taxon>Pseudomonadati</taxon>
        <taxon>Planctomycetota</taxon>
        <taxon>Planctomycetia</taxon>
        <taxon>Pirellulales</taxon>
        <taxon>Pirellulaceae</taxon>
        <taxon>Aporhodopirellula</taxon>
    </lineage>
</organism>
<dbReference type="PROSITE" id="PS51898">
    <property type="entry name" value="TYR_RECOMBINASE"/>
    <property type="match status" value="1"/>
</dbReference>
<feature type="domain" description="Core-binding (CB)" evidence="7">
    <location>
        <begin position="83"/>
        <end position="175"/>
    </location>
</feature>
<dbReference type="InterPro" id="IPR011010">
    <property type="entry name" value="DNA_brk_join_enz"/>
</dbReference>
<dbReference type="Proteomes" id="UP000536179">
    <property type="component" value="Unassembled WGS sequence"/>
</dbReference>
<protein>
    <submittedName>
        <fullName evidence="8">Integrase</fullName>
    </submittedName>
</protein>
<dbReference type="InterPro" id="IPR013762">
    <property type="entry name" value="Integrase-like_cat_sf"/>
</dbReference>
<dbReference type="InterPro" id="IPR050090">
    <property type="entry name" value="Tyrosine_recombinase_XerCD"/>
</dbReference>
<keyword evidence="9" id="KW-1185">Reference proteome</keyword>
<dbReference type="RefSeq" id="WP_184300082.1">
    <property type="nucleotide sequence ID" value="NZ_JACHXU010000001.1"/>
</dbReference>
<dbReference type="Gene3D" id="1.10.443.10">
    <property type="entry name" value="Intergrase catalytic core"/>
    <property type="match status" value="1"/>
</dbReference>
<dbReference type="SUPFAM" id="SSF56349">
    <property type="entry name" value="DNA breaking-rejoining enzymes"/>
    <property type="match status" value="1"/>
</dbReference>
<dbReference type="PROSITE" id="PS51900">
    <property type="entry name" value="CB"/>
    <property type="match status" value="1"/>
</dbReference>
<evidence type="ECO:0000256" key="4">
    <source>
        <dbReference type="ARBA" id="ARBA00023172"/>
    </source>
</evidence>
<proteinExistence type="inferred from homology"/>
<feature type="domain" description="Tyr recombinase" evidence="6">
    <location>
        <begin position="233"/>
        <end position="430"/>
    </location>
</feature>
<reference evidence="8 9" key="1">
    <citation type="submission" date="2020-08" db="EMBL/GenBank/DDBJ databases">
        <title>Genomic Encyclopedia of Type Strains, Phase III (KMG-III): the genomes of soil and plant-associated and newly described type strains.</title>
        <authorList>
            <person name="Whitman W."/>
        </authorList>
    </citation>
    <scope>NUCLEOTIDE SEQUENCE [LARGE SCALE GENOMIC DNA]</scope>
    <source>
        <strain evidence="8 9">CECT 8075</strain>
    </source>
</reference>
<evidence type="ECO:0000259" key="7">
    <source>
        <dbReference type="PROSITE" id="PS51900"/>
    </source>
</evidence>
<dbReference type="InterPro" id="IPR044068">
    <property type="entry name" value="CB"/>
</dbReference>
<keyword evidence="2" id="KW-0229">DNA integration</keyword>
<dbReference type="PANTHER" id="PTHR30349:SF64">
    <property type="entry name" value="PROPHAGE INTEGRASE INTD-RELATED"/>
    <property type="match status" value="1"/>
</dbReference>
<dbReference type="Pfam" id="PF00589">
    <property type="entry name" value="Phage_integrase"/>
    <property type="match status" value="1"/>
</dbReference>
<dbReference type="InterPro" id="IPR010998">
    <property type="entry name" value="Integrase_recombinase_N"/>
</dbReference>
<evidence type="ECO:0000256" key="2">
    <source>
        <dbReference type="ARBA" id="ARBA00022908"/>
    </source>
</evidence>
<accession>A0A7W5H3X2</accession>
<dbReference type="AlphaFoldDB" id="A0A7W5H3X2"/>
<gene>
    <name evidence="8" type="ORF">FHS27_000010</name>
</gene>
<keyword evidence="4" id="KW-0233">DNA recombination</keyword>
<sequence>MASLRKNKHGQWVISIQSLGFNTTFCTKTPSKVDANRLRRNIEGRVDRVKLDGTHPFYVWPKADQLAWIKTGKEPKRVEDAPITVAMAIKKYVEFKESQNRALNTTRGYDFHLRPAKRRFGEIPLRDITATLLQDWVIELAKSTITKGANRGKKLSVKSQKVKVDALKRVMRHFQSLGEPGMNDRVFDAITYGVAAPDELSHLTPWTDFERRLGELERLGIDPATEGAFKRMILTESQLKEQLGYLESKLFQDGTLASTRLYATIYFCCVTGARRSELTRVRRRDLLLDSDLPLVTLLKRKGRKDKDLLMQKAVLPTKLVPVLQRLLKLLPDAQESLFTSDDKHLAGGGFSERVERSKANYLSKHLIAALKGSKWENTAGWHLYRHTFASRLLANGYSKTDVMELIGWCSDSMAQRYQHQTFDRKAAIVNSLI</sequence>
<evidence type="ECO:0000256" key="5">
    <source>
        <dbReference type="PROSITE-ProRule" id="PRU01248"/>
    </source>
</evidence>
<evidence type="ECO:0000313" key="8">
    <source>
        <dbReference type="EMBL" id="MBB3204246.1"/>
    </source>
</evidence>
<evidence type="ECO:0000256" key="3">
    <source>
        <dbReference type="ARBA" id="ARBA00023125"/>
    </source>
</evidence>
<dbReference type="PANTHER" id="PTHR30349">
    <property type="entry name" value="PHAGE INTEGRASE-RELATED"/>
    <property type="match status" value="1"/>
</dbReference>
<evidence type="ECO:0000256" key="1">
    <source>
        <dbReference type="ARBA" id="ARBA00008857"/>
    </source>
</evidence>
<dbReference type="CDD" id="cd00397">
    <property type="entry name" value="DNA_BRE_C"/>
    <property type="match status" value="1"/>
</dbReference>
<evidence type="ECO:0000313" key="9">
    <source>
        <dbReference type="Proteomes" id="UP000536179"/>
    </source>
</evidence>
<comment type="similarity">
    <text evidence="1">Belongs to the 'phage' integrase family.</text>
</comment>